<dbReference type="Proteomes" id="UP000509597">
    <property type="component" value="Chromosome"/>
</dbReference>
<keyword evidence="2 4" id="KW-0442">Lipid degradation</keyword>
<keyword evidence="1 4" id="KW-0378">Hydrolase</keyword>
<name>A0A7H9BKI4_9NEIS</name>
<dbReference type="InterPro" id="IPR050301">
    <property type="entry name" value="NTE"/>
</dbReference>
<dbReference type="Pfam" id="PF01734">
    <property type="entry name" value="Patatin"/>
    <property type="match status" value="1"/>
</dbReference>
<evidence type="ECO:0000313" key="7">
    <source>
        <dbReference type="Proteomes" id="UP000509597"/>
    </source>
</evidence>
<dbReference type="InterPro" id="IPR016035">
    <property type="entry name" value="Acyl_Trfase/lysoPLipase"/>
</dbReference>
<evidence type="ECO:0000256" key="1">
    <source>
        <dbReference type="ARBA" id="ARBA00022801"/>
    </source>
</evidence>
<evidence type="ECO:0000259" key="5">
    <source>
        <dbReference type="PROSITE" id="PS51635"/>
    </source>
</evidence>
<dbReference type="PROSITE" id="PS51635">
    <property type="entry name" value="PNPLA"/>
    <property type="match status" value="1"/>
</dbReference>
<evidence type="ECO:0000256" key="2">
    <source>
        <dbReference type="ARBA" id="ARBA00022963"/>
    </source>
</evidence>
<accession>A0A7H9BKI4</accession>
<feature type="domain" description="PNPLA" evidence="5">
    <location>
        <begin position="6"/>
        <end position="197"/>
    </location>
</feature>
<feature type="active site" description="Proton acceptor" evidence="4">
    <location>
        <position position="184"/>
    </location>
</feature>
<keyword evidence="3 4" id="KW-0443">Lipid metabolism</keyword>
<dbReference type="PANTHER" id="PTHR14226:SF57">
    <property type="entry name" value="BLR7027 PROTEIN"/>
    <property type="match status" value="1"/>
</dbReference>
<dbReference type="GO" id="GO:0016787">
    <property type="term" value="F:hydrolase activity"/>
    <property type="evidence" value="ECO:0007669"/>
    <property type="project" value="UniProtKB-UniRule"/>
</dbReference>
<dbReference type="EMBL" id="CP058627">
    <property type="protein sequence ID" value="QLG88999.1"/>
    <property type="molecule type" value="Genomic_DNA"/>
</dbReference>
<dbReference type="AlphaFoldDB" id="A0A7H9BKI4"/>
<dbReference type="Gene3D" id="3.40.1090.10">
    <property type="entry name" value="Cytosolic phospholipase A2 catalytic domain"/>
    <property type="match status" value="2"/>
</dbReference>
<reference evidence="6 7" key="1">
    <citation type="submission" date="2020-07" db="EMBL/GenBank/DDBJ databases">
        <title>Complete genome sequence of Chitinibacter sp. 2T18.</title>
        <authorList>
            <person name="Bae J.-W."/>
            <person name="Choi J.-W."/>
        </authorList>
    </citation>
    <scope>NUCLEOTIDE SEQUENCE [LARGE SCALE GENOMIC DNA]</scope>
    <source>
        <strain evidence="6 7">2T18</strain>
    </source>
</reference>
<evidence type="ECO:0000256" key="4">
    <source>
        <dbReference type="PROSITE-ProRule" id="PRU01161"/>
    </source>
</evidence>
<proteinExistence type="predicted"/>
<dbReference type="RefSeq" id="WP_179355501.1">
    <property type="nucleotide sequence ID" value="NZ_CP058627.1"/>
</dbReference>
<keyword evidence="7" id="KW-1185">Reference proteome</keyword>
<dbReference type="PANTHER" id="PTHR14226">
    <property type="entry name" value="NEUROPATHY TARGET ESTERASE/SWISS CHEESE D.MELANOGASTER"/>
    <property type="match status" value="1"/>
</dbReference>
<feature type="short sequence motif" description="DGA/G" evidence="4">
    <location>
        <begin position="184"/>
        <end position="186"/>
    </location>
</feature>
<protein>
    <submittedName>
        <fullName evidence="6">Patatin-like phospholipase family protein</fullName>
    </submittedName>
</protein>
<feature type="short sequence motif" description="GXGXXG" evidence="4">
    <location>
        <begin position="10"/>
        <end position="15"/>
    </location>
</feature>
<dbReference type="SUPFAM" id="SSF52151">
    <property type="entry name" value="FabD/lysophospholipase-like"/>
    <property type="match status" value="1"/>
</dbReference>
<evidence type="ECO:0000256" key="3">
    <source>
        <dbReference type="ARBA" id="ARBA00023098"/>
    </source>
</evidence>
<dbReference type="InterPro" id="IPR002641">
    <property type="entry name" value="PNPLA_dom"/>
</dbReference>
<organism evidence="6 7">
    <name type="scientific">Chitinibacter bivalviorum</name>
    <dbReference type="NCBI Taxonomy" id="2739434"/>
    <lineage>
        <taxon>Bacteria</taxon>
        <taxon>Pseudomonadati</taxon>
        <taxon>Pseudomonadota</taxon>
        <taxon>Betaproteobacteria</taxon>
        <taxon>Neisseriales</taxon>
        <taxon>Chitinibacteraceae</taxon>
        <taxon>Chitinibacter</taxon>
    </lineage>
</organism>
<dbReference type="KEGG" id="chiz:HQ393_12540"/>
<feature type="active site" description="Nucleophile" evidence="4">
    <location>
        <position position="40"/>
    </location>
</feature>
<sequence>MKNIALLLQGGGALGAYELGVLRRMHELAMLPVKMVAGVSIGAVNTAVLVGSKQADPLAALETLWQKLTVPKIPFAPQIVEQNLSLFGNPHMSRLRTDVWNMGNWTAMYSADPLRELITELVDFDKLNDSDTIVQLSAVQIESGEIETFTNRDGQRITMDHVIASLSIPPMFPPVEIAGKHYWDGGLFDNAPLGAMINGLPAQSDAHFVIVNLFPLKGQVPGNLMQTQDRMLEIIFSNKVLGDMERMADYNGLAELYSELNQVLPANSPIRNMDGFKDIARLRMLLKPTVITNQMPEEQSTTLDFSPQSIAARIDAGYRDACAQFTQAAQNGKR</sequence>
<gene>
    <name evidence="6" type="ORF">HQ393_12540</name>
</gene>
<evidence type="ECO:0000313" key="6">
    <source>
        <dbReference type="EMBL" id="QLG88999.1"/>
    </source>
</evidence>
<feature type="short sequence motif" description="GXSXG" evidence="4">
    <location>
        <begin position="38"/>
        <end position="42"/>
    </location>
</feature>
<dbReference type="GO" id="GO:0016042">
    <property type="term" value="P:lipid catabolic process"/>
    <property type="evidence" value="ECO:0007669"/>
    <property type="project" value="UniProtKB-UniRule"/>
</dbReference>